<organism evidence="1">
    <name type="scientific">viral metagenome</name>
    <dbReference type="NCBI Taxonomy" id="1070528"/>
    <lineage>
        <taxon>unclassified sequences</taxon>
        <taxon>metagenomes</taxon>
        <taxon>organismal metagenomes</taxon>
    </lineage>
</organism>
<accession>A0A6C0DM48</accession>
<evidence type="ECO:0000313" key="1">
    <source>
        <dbReference type="EMBL" id="QHT16929.1"/>
    </source>
</evidence>
<reference evidence="1" key="1">
    <citation type="journal article" date="2020" name="Nature">
        <title>Giant virus diversity and host interactions through global metagenomics.</title>
        <authorList>
            <person name="Schulz F."/>
            <person name="Roux S."/>
            <person name="Paez-Espino D."/>
            <person name="Jungbluth S."/>
            <person name="Walsh D.A."/>
            <person name="Denef V.J."/>
            <person name="McMahon K.D."/>
            <person name="Konstantinidis K.T."/>
            <person name="Eloe-Fadrosh E.A."/>
            <person name="Kyrpides N.C."/>
            <person name="Woyke T."/>
        </authorList>
    </citation>
    <scope>NUCLEOTIDE SEQUENCE</scope>
    <source>
        <strain evidence="1">GVMAG-M-3300023174-207</strain>
    </source>
</reference>
<sequence>MYLSYSIDFQREILSQMKEQPSVKEKIYDELKKSLDEEYNKRIISKAEYDNNIQFITENLKQIDHIVKDWLTADKTSSYVLISIINKKYTINIIRV</sequence>
<protein>
    <submittedName>
        <fullName evidence="1">Uncharacterized protein</fullName>
    </submittedName>
</protein>
<dbReference type="AlphaFoldDB" id="A0A6C0DM48"/>
<dbReference type="EMBL" id="MN739628">
    <property type="protein sequence ID" value="QHT16929.1"/>
    <property type="molecule type" value="Genomic_DNA"/>
</dbReference>
<name>A0A6C0DM48_9ZZZZ</name>
<proteinExistence type="predicted"/>